<name>A0AAD4JLP5_PERFH</name>
<feature type="compositionally biased region" description="Polar residues" evidence="1">
    <location>
        <begin position="1"/>
        <end position="13"/>
    </location>
</feature>
<feature type="compositionally biased region" description="Polar residues" evidence="1">
    <location>
        <begin position="235"/>
        <end position="260"/>
    </location>
</feature>
<dbReference type="Proteomes" id="UP001190926">
    <property type="component" value="Unassembled WGS sequence"/>
</dbReference>
<evidence type="ECO:0000313" key="2">
    <source>
        <dbReference type="EMBL" id="KAH6835609.1"/>
    </source>
</evidence>
<comment type="caution">
    <text evidence="2">The sequence shown here is derived from an EMBL/GenBank/DDBJ whole genome shotgun (WGS) entry which is preliminary data.</text>
</comment>
<evidence type="ECO:0000313" key="3">
    <source>
        <dbReference type="Proteomes" id="UP001190926"/>
    </source>
</evidence>
<dbReference type="PANTHER" id="PTHR34682">
    <property type="entry name" value="AT HOOK MOTIF-CONTAINING PROTEIN"/>
    <property type="match status" value="1"/>
</dbReference>
<evidence type="ECO:0000256" key="1">
    <source>
        <dbReference type="SAM" id="MobiDB-lite"/>
    </source>
</evidence>
<proteinExistence type="predicted"/>
<keyword evidence="3" id="KW-1185">Reference proteome</keyword>
<dbReference type="InterPro" id="IPR045881">
    <property type="entry name" value="MNM1-like"/>
</dbReference>
<accession>A0AAD4JLP5</accession>
<gene>
    <name evidence="2" type="ORF">C2S53_007643</name>
</gene>
<feature type="compositionally biased region" description="Basic and acidic residues" evidence="1">
    <location>
        <begin position="289"/>
        <end position="298"/>
    </location>
</feature>
<protein>
    <submittedName>
        <fullName evidence="2">Uncharacterized protein</fullName>
    </submittedName>
</protein>
<dbReference type="EMBL" id="SDAM02000033">
    <property type="protein sequence ID" value="KAH6835609.1"/>
    <property type="molecule type" value="Genomic_DNA"/>
</dbReference>
<feature type="region of interest" description="Disordered" evidence="1">
    <location>
        <begin position="1"/>
        <end position="57"/>
    </location>
</feature>
<feature type="compositionally biased region" description="Polar residues" evidence="1">
    <location>
        <begin position="304"/>
        <end position="326"/>
    </location>
</feature>
<reference evidence="2 3" key="1">
    <citation type="journal article" date="2021" name="Nat. Commun.">
        <title>Incipient diploidization of the medicinal plant Perilla within 10,000 years.</title>
        <authorList>
            <person name="Zhang Y."/>
            <person name="Shen Q."/>
            <person name="Leng L."/>
            <person name="Zhang D."/>
            <person name="Chen S."/>
            <person name="Shi Y."/>
            <person name="Ning Z."/>
            <person name="Chen S."/>
        </authorList>
    </citation>
    <scope>NUCLEOTIDE SEQUENCE [LARGE SCALE GENOMIC DNA]</scope>
    <source>
        <strain evidence="3">cv. PC099</strain>
    </source>
</reference>
<organism evidence="2 3">
    <name type="scientific">Perilla frutescens var. hirtella</name>
    <name type="common">Perilla citriodora</name>
    <name type="synonym">Perilla setoyensis</name>
    <dbReference type="NCBI Taxonomy" id="608512"/>
    <lineage>
        <taxon>Eukaryota</taxon>
        <taxon>Viridiplantae</taxon>
        <taxon>Streptophyta</taxon>
        <taxon>Embryophyta</taxon>
        <taxon>Tracheophyta</taxon>
        <taxon>Spermatophyta</taxon>
        <taxon>Magnoliopsida</taxon>
        <taxon>eudicotyledons</taxon>
        <taxon>Gunneridae</taxon>
        <taxon>Pentapetalae</taxon>
        <taxon>asterids</taxon>
        <taxon>lamiids</taxon>
        <taxon>Lamiales</taxon>
        <taxon>Lamiaceae</taxon>
        <taxon>Nepetoideae</taxon>
        <taxon>Elsholtzieae</taxon>
        <taxon>Perilla</taxon>
    </lineage>
</organism>
<feature type="region of interest" description="Disordered" evidence="1">
    <location>
        <begin position="358"/>
        <end position="386"/>
    </location>
</feature>
<feature type="region of interest" description="Disordered" evidence="1">
    <location>
        <begin position="235"/>
        <end position="328"/>
    </location>
</feature>
<dbReference type="PANTHER" id="PTHR34682:SF1">
    <property type="entry name" value="PROTEIN METABOLIC NETWORK MODULATOR 1"/>
    <property type="match status" value="1"/>
</dbReference>
<feature type="compositionally biased region" description="Basic and acidic residues" evidence="1">
    <location>
        <begin position="375"/>
        <end position="386"/>
    </location>
</feature>
<dbReference type="AlphaFoldDB" id="A0AAD4JLP5"/>
<sequence length="386" mass="41494">MNQFNQGESSSGLSIHPLKRKRGRPRKDPSLKRAQAAHVPPGFEGVKEYTPQRADRTDGVNSMVGQAVSGVVEATFDAGYLLTVRIGNSTTKLRGVVFKPGHYAPVTAENDVAPHLQMIRRNDVQLPGENQGWSRRQKLAIQTGAMVPSKRKCGTPQAAPSVPPVGVRGTVVPVVLQPVNLQNGVPNSNQVPSDASRPPHVMSFGDKDVHMVEPLSMLPPDRSIPVSQLFLGTQPHTRHQVSQGTEQNANKPINKGTSEVMQGEKVNPTESTENDNTGSSETSDTQTDSGKEENKSSPEDSGIVSKQDTGNTDEPFSTEPAQSASLTKPFINYGAGRMTELLQAVQENMKENQVQIVEHPPSGSNFDIHGAKTGKTADPKLEASAP</sequence>
<feature type="compositionally biased region" description="Polar residues" evidence="1">
    <location>
        <begin position="268"/>
        <end position="288"/>
    </location>
</feature>